<organism evidence="5 6">
    <name type="scientific">Tessaracoccus rhinocerotis</name>
    <dbReference type="NCBI Taxonomy" id="1689449"/>
    <lineage>
        <taxon>Bacteria</taxon>
        <taxon>Bacillati</taxon>
        <taxon>Actinomycetota</taxon>
        <taxon>Actinomycetes</taxon>
        <taxon>Propionibacteriales</taxon>
        <taxon>Propionibacteriaceae</taxon>
        <taxon>Tessaracoccus</taxon>
    </lineage>
</organism>
<dbReference type="InterPro" id="IPR001761">
    <property type="entry name" value="Peripla_BP/Lac1_sug-bd_dom"/>
</dbReference>
<dbReference type="AlphaFoldDB" id="A0A553K2T0"/>
<evidence type="ECO:0000313" key="6">
    <source>
        <dbReference type="Proteomes" id="UP000317638"/>
    </source>
</evidence>
<dbReference type="EMBL" id="VKKG01000002">
    <property type="protein sequence ID" value="TRY18995.1"/>
    <property type="molecule type" value="Genomic_DNA"/>
</dbReference>
<dbReference type="CDD" id="cd06267">
    <property type="entry name" value="PBP1_LacI_sugar_binding-like"/>
    <property type="match status" value="1"/>
</dbReference>
<dbReference type="OrthoDB" id="3595338at2"/>
<dbReference type="InterPro" id="IPR028082">
    <property type="entry name" value="Peripla_BP_I"/>
</dbReference>
<comment type="caution">
    <text evidence="5">The sequence shown here is derived from an EMBL/GenBank/DDBJ whole genome shotgun (WGS) entry which is preliminary data.</text>
</comment>
<dbReference type="RefSeq" id="WP_143937887.1">
    <property type="nucleotide sequence ID" value="NZ_VKKG01000002.1"/>
</dbReference>
<gene>
    <name evidence="5" type="ORF">FOJ82_07795</name>
</gene>
<keyword evidence="1" id="KW-0805">Transcription regulation</keyword>
<evidence type="ECO:0000259" key="4">
    <source>
        <dbReference type="PROSITE" id="PS50932"/>
    </source>
</evidence>
<dbReference type="Gene3D" id="1.10.260.40">
    <property type="entry name" value="lambda repressor-like DNA-binding domains"/>
    <property type="match status" value="1"/>
</dbReference>
<dbReference type="Proteomes" id="UP000317638">
    <property type="component" value="Unassembled WGS sequence"/>
</dbReference>
<evidence type="ECO:0000313" key="5">
    <source>
        <dbReference type="EMBL" id="TRY18995.1"/>
    </source>
</evidence>
<dbReference type="Pfam" id="PF00356">
    <property type="entry name" value="LacI"/>
    <property type="match status" value="1"/>
</dbReference>
<dbReference type="PANTHER" id="PTHR30146">
    <property type="entry name" value="LACI-RELATED TRANSCRIPTIONAL REPRESSOR"/>
    <property type="match status" value="1"/>
</dbReference>
<dbReference type="PRINTS" id="PR00036">
    <property type="entry name" value="HTHLACI"/>
</dbReference>
<proteinExistence type="predicted"/>
<dbReference type="GO" id="GO:0000976">
    <property type="term" value="F:transcription cis-regulatory region binding"/>
    <property type="evidence" value="ECO:0007669"/>
    <property type="project" value="TreeGrafter"/>
</dbReference>
<feature type="domain" description="HTH lacI-type" evidence="4">
    <location>
        <begin position="8"/>
        <end position="62"/>
    </location>
</feature>
<keyword evidence="2" id="KW-0238">DNA-binding</keyword>
<accession>A0A553K2T0</accession>
<dbReference type="PROSITE" id="PS50932">
    <property type="entry name" value="HTH_LACI_2"/>
    <property type="match status" value="1"/>
</dbReference>
<evidence type="ECO:0000256" key="1">
    <source>
        <dbReference type="ARBA" id="ARBA00023015"/>
    </source>
</evidence>
<reference evidence="5 6" key="1">
    <citation type="submission" date="2019-07" db="EMBL/GenBank/DDBJ databases">
        <authorList>
            <person name="Zhou L.-Y."/>
        </authorList>
    </citation>
    <scope>NUCLEOTIDE SEQUENCE [LARGE SCALE GENOMIC DNA]</scope>
    <source>
        <strain evidence="5 6">YIM 101269</strain>
    </source>
</reference>
<evidence type="ECO:0000256" key="2">
    <source>
        <dbReference type="ARBA" id="ARBA00023125"/>
    </source>
</evidence>
<dbReference type="PROSITE" id="PS00356">
    <property type="entry name" value="HTH_LACI_1"/>
    <property type="match status" value="1"/>
</dbReference>
<dbReference type="CDD" id="cd01392">
    <property type="entry name" value="HTH_LacI"/>
    <property type="match status" value="1"/>
</dbReference>
<name>A0A553K2T0_9ACTN</name>
<keyword evidence="3" id="KW-0804">Transcription</keyword>
<dbReference type="InterPro" id="IPR000843">
    <property type="entry name" value="HTH_LacI"/>
</dbReference>
<dbReference type="SUPFAM" id="SSF53822">
    <property type="entry name" value="Periplasmic binding protein-like I"/>
    <property type="match status" value="1"/>
</dbReference>
<dbReference type="Pfam" id="PF00532">
    <property type="entry name" value="Peripla_BP_1"/>
    <property type="match status" value="1"/>
</dbReference>
<sequence>MRTPPKRATITDVARDAGVSLKTVSRVMNGVPTVDARMREDVLAAAKRLGYRPHRGAATMRSGRSSMVGMIIRDMTNPFYSTVAAGAADEAEEHHCLLITCSSEGSPQRQAELAEAVFAQRPGGLLITPTRGTDATIAAEVAMGTPVVAVDERLDGLTVDTVSFDNHRAARGAVAAAIRMGRRRFAALSDSDALATMPLRVAGATEALTEGGLAFGQGHVLTGIHTEPEARAAAAQLLSVAEPPDAIFCANNVSAIGAAAEIHQRGLDVAIVVFDEFPLSRTLPFPVVAIDHDDREMGRAAARLLFRRVAEPSRPVENVVIPTTLRTH</sequence>
<dbReference type="SUPFAM" id="SSF47413">
    <property type="entry name" value="lambda repressor-like DNA-binding domains"/>
    <property type="match status" value="1"/>
</dbReference>
<dbReference type="GO" id="GO:0003700">
    <property type="term" value="F:DNA-binding transcription factor activity"/>
    <property type="evidence" value="ECO:0007669"/>
    <property type="project" value="TreeGrafter"/>
</dbReference>
<dbReference type="InterPro" id="IPR010982">
    <property type="entry name" value="Lambda_DNA-bd_dom_sf"/>
</dbReference>
<evidence type="ECO:0000256" key="3">
    <source>
        <dbReference type="ARBA" id="ARBA00023163"/>
    </source>
</evidence>
<dbReference type="SMART" id="SM00354">
    <property type="entry name" value="HTH_LACI"/>
    <property type="match status" value="1"/>
</dbReference>
<dbReference type="Gene3D" id="3.40.50.2300">
    <property type="match status" value="2"/>
</dbReference>
<dbReference type="PANTHER" id="PTHR30146:SF109">
    <property type="entry name" value="HTH-TYPE TRANSCRIPTIONAL REGULATOR GALS"/>
    <property type="match status" value="1"/>
</dbReference>
<protein>
    <submittedName>
        <fullName evidence="5">LacI family transcriptional regulator</fullName>
    </submittedName>
</protein>
<keyword evidence="6" id="KW-1185">Reference proteome</keyword>